<evidence type="ECO:0000256" key="1">
    <source>
        <dbReference type="SAM" id="SignalP"/>
    </source>
</evidence>
<reference evidence="2" key="1">
    <citation type="submission" date="2020-11" db="EMBL/GenBank/DDBJ databases">
        <title>Enhanced detection system for hospital associated transmission using whole genome sequencing surveillance.</title>
        <authorList>
            <person name="Harrison L.H."/>
            <person name="Van Tyne D."/>
            <person name="Marsh J.W."/>
            <person name="Griffith M.P."/>
            <person name="Snyder D.J."/>
            <person name="Cooper V.S."/>
            <person name="Mustapha M."/>
        </authorList>
    </citation>
    <scope>NUCLEOTIDE SEQUENCE</scope>
    <source>
        <strain evidence="2">STEN00092</strain>
    </source>
</reference>
<dbReference type="EMBL" id="JADUNO010000092">
    <property type="protein sequence ID" value="MBH1641372.1"/>
    <property type="molecule type" value="Genomic_DNA"/>
</dbReference>
<protein>
    <recommendedName>
        <fullName evidence="4">Secreted protein</fullName>
    </recommendedName>
</protein>
<feature type="signal peptide" evidence="1">
    <location>
        <begin position="1"/>
        <end position="17"/>
    </location>
</feature>
<sequence length="84" mass="9330">MFIAVSPCCIRALIAVAALTAQRAGNAAVIFERTSCLKSRRFCHHHEKKALTKSAGSLEFAPLLQRIASSETARDQQRHHRRTS</sequence>
<dbReference type="Proteomes" id="UP000616785">
    <property type="component" value="Unassembled WGS sequence"/>
</dbReference>
<comment type="caution">
    <text evidence="2">The sequence shown here is derived from an EMBL/GenBank/DDBJ whole genome shotgun (WGS) entry which is preliminary data.</text>
</comment>
<proteinExistence type="predicted"/>
<gene>
    <name evidence="2" type="ORF">I5U57_18225</name>
</gene>
<organism evidence="2 3">
    <name type="scientific">Stenotrophomonas maltophilia</name>
    <name type="common">Pseudomonas maltophilia</name>
    <name type="synonym">Xanthomonas maltophilia</name>
    <dbReference type="NCBI Taxonomy" id="40324"/>
    <lineage>
        <taxon>Bacteria</taxon>
        <taxon>Pseudomonadati</taxon>
        <taxon>Pseudomonadota</taxon>
        <taxon>Gammaproteobacteria</taxon>
        <taxon>Lysobacterales</taxon>
        <taxon>Lysobacteraceae</taxon>
        <taxon>Stenotrophomonas</taxon>
        <taxon>Stenotrophomonas maltophilia group</taxon>
    </lineage>
</organism>
<evidence type="ECO:0008006" key="4">
    <source>
        <dbReference type="Google" id="ProtNLM"/>
    </source>
</evidence>
<evidence type="ECO:0000313" key="3">
    <source>
        <dbReference type="Proteomes" id="UP000616785"/>
    </source>
</evidence>
<keyword evidence="1" id="KW-0732">Signal</keyword>
<evidence type="ECO:0000313" key="2">
    <source>
        <dbReference type="EMBL" id="MBH1641372.1"/>
    </source>
</evidence>
<feature type="chain" id="PRO_5041328887" description="Secreted protein" evidence="1">
    <location>
        <begin position="18"/>
        <end position="84"/>
    </location>
</feature>
<dbReference type="AlphaFoldDB" id="A0AA40Y1S1"/>
<accession>A0AA40Y1S1</accession>
<name>A0AA40Y1S1_STEMA</name>